<feature type="domain" description="Schlafen AlbA-2" evidence="1">
    <location>
        <begin position="440"/>
        <end position="485"/>
    </location>
</feature>
<dbReference type="InterPro" id="IPR038461">
    <property type="entry name" value="Schlafen_AlbA_2_dom_sf"/>
</dbReference>
<dbReference type="Pfam" id="PF04326">
    <property type="entry name" value="SLFN_AlbA_2"/>
    <property type="match status" value="1"/>
</dbReference>
<evidence type="ECO:0000313" key="3">
    <source>
        <dbReference type="Proteomes" id="UP000051952"/>
    </source>
</evidence>
<evidence type="ECO:0000313" key="2">
    <source>
        <dbReference type="EMBL" id="CUG91907.1"/>
    </source>
</evidence>
<dbReference type="OrthoDB" id="272645at2759"/>
<proteinExistence type="predicted"/>
<accession>A0A0S4JNW8</accession>
<sequence>MPVVVSIASALGSALTPSSDRIVSEGISKALSEAVRLQLTSTLEISALGKEWTRASRDELRRCVDRASQRVFPPVDTRWYADPSTWEFEQQCSSEEGADGTIVARIQFRFSPAMGTSSFSSTGSGSIKPAKISRATRAVIQHVGCEWLSQQAGPKGSPSPPHNDVLQSCRELRLHRTPHVDPRGICLTAVLVAHSDLVAFVALPSADGNTFTIVGRVPTPAALMSNDNNSRKRSREEDGLLESFGSLGKVYAGILGRKATVRSVEPKLLIDLICYRVFASHDAGHQVPVIEFDDCYPVEEPTTAWQSGASHTFVDACEMIRTSCSDALKLHREFFEVAPEKSIAAAPAGEAVPTTPLPEDLKDKATIADVARHMLDTTSVRFIKDKKLFRLNEALLKKCHPLGSSGHNVRSLTKGAHVSADECSTVEFKARASDWVAAGTSLASSSSNKERLRHTVCAMTNTFGGYLLLGLSDDGNVLGIDSDASELRTTGLCPALFQGGVDVTKLRVTESASDDSTRKALPAGWWKTTSTAATTNVAPTQVKSQDITAKAAKVVATIVVHSGSAPFYTPSKFATPSMRGAASTLRMPVRVCCQRLAAHLPHRSSDDASGDLLASLRLGVPGKDDDGDAWSS</sequence>
<organism evidence="2 3">
    <name type="scientific">Bodo saltans</name>
    <name type="common">Flagellated protozoan</name>
    <dbReference type="NCBI Taxonomy" id="75058"/>
    <lineage>
        <taxon>Eukaryota</taxon>
        <taxon>Discoba</taxon>
        <taxon>Euglenozoa</taxon>
        <taxon>Kinetoplastea</taxon>
        <taxon>Metakinetoplastina</taxon>
        <taxon>Eubodonida</taxon>
        <taxon>Bodonidae</taxon>
        <taxon>Bodo</taxon>
    </lineage>
</organism>
<protein>
    <recommendedName>
        <fullName evidence="1">Schlafen AlbA-2 domain-containing protein</fullName>
    </recommendedName>
</protein>
<dbReference type="Gene3D" id="3.30.950.30">
    <property type="entry name" value="Schlafen, AAA domain"/>
    <property type="match status" value="1"/>
</dbReference>
<name>A0A0S4JNW8_BODSA</name>
<dbReference type="EMBL" id="CYKH01001980">
    <property type="protein sequence ID" value="CUG91907.1"/>
    <property type="molecule type" value="Genomic_DNA"/>
</dbReference>
<dbReference type="VEuPathDB" id="TriTrypDB:BSAL_34710"/>
<dbReference type="Proteomes" id="UP000051952">
    <property type="component" value="Unassembled WGS sequence"/>
</dbReference>
<evidence type="ECO:0000259" key="1">
    <source>
        <dbReference type="Pfam" id="PF04326"/>
    </source>
</evidence>
<keyword evidence="3" id="KW-1185">Reference proteome</keyword>
<dbReference type="AlphaFoldDB" id="A0A0S4JNW8"/>
<dbReference type="InterPro" id="IPR007421">
    <property type="entry name" value="Schlafen_AlbA_2_dom"/>
</dbReference>
<reference evidence="3" key="1">
    <citation type="submission" date="2015-09" db="EMBL/GenBank/DDBJ databases">
        <authorList>
            <consortium name="Pathogen Informatics"/>
        </authorList>
    </citation>
    <scope>NUCLEOTIDE SEQUENCE [LARGE SCALE GENOMIC DNA]</scope>
    <source>
        <strain evidence="3">Lake Konstanz</strain>
    </source>
</reference>
<gene>
    <name evidence="2" type="ORF">BSAL_34710</name>
</gene>